<dbReference type="AlphaFoldDB" id="A0A1H0PRR3"/>
<dbReference type="GO" id="GO:0003700">
    <property type="term" value="F:DNA-binding transcription factor activity"/>
    <property type="evidence" value="ECO:0007669"/>
    <property type="project" value="InterPro"/>
</dbReference>
<dbReference type="Gene3D" id="1.10.10.10">
    <property type="entry name" value="Winged helix-like DNA-binding domain superfamily/Winged helix DNA-binding domain"/>
    <property type="match status" value="1"/>
</dbReference>
<name>A0A1H0PRR3_9BURK</name>
<dbReference type="Pfam" id="PF01475">
    <property type="entry name" value="FUR"/>
    <property type="match status" value="1"/>
</dbReference>
<evidence type="ECO:0000313" key="2">
    <source>
        <dbReference type="EMBL" id="SDP07228.1"/>
    </source>
</evidence>
<feature type="region of interest" description="Disordered" evidence="1">
    <location>
        <begin position="1"/>
        <end position="24"/>
    </location>
</feature>
<dbReference type="InterPro" id="IPR036388">
    <property type="entry name" value="WH-like_DNA-bd_sf"/>
</dbReference>
<dbReference type="Proteomes" id="UP000199317">
    <property type="component" value="Unassembled WGS sequence"/>
</dbReference>
<gene>
    <name evidence="2" type="ORF">SAMN04489708_10711</name>
</gene>
<dbReference type="InterPro" id="IPR036390">
    <property type="entry name" value="WH_DNA-bd_sf"/>
</dbReference>
<accession>A0A1H0PRR3</accession>
<dbReference type="InterPro" id="IPR002481">
    <property type="entry name" value="FUR"/>
</dbReference>
<reference evidence="3" key="1">
    <citation type="submission" date="2016-10" db="EMBL/GenBank/DDBJ databases">
        <authorList>
            <person name="Varghese N."/>
            <person name="Submissions S."/>
        </authorList>
    </citation>
    <scope>NUCLEOTIDE SEQUENCE [LARGE SCALE GENOMIC DNA]</scope>
    <source>
        <strain evidence="3">DSM 17101</strain>
    </source>
</reference>
<dbReference type="RefSeq" id="WP_092833188.1">
    <property type="nucleotide sequence ID" value="NZ_CP028290.1"/>
</dbReference>
<dbReference type="SUPFAM" id="SSF46785">
    <property type="entry name" value="Winged helix' DNA-binding domain"/>
    <property type="match status" value="1"/>
</dbReference>
<sequence length="167" mass="17722">MPIPAASTDPSAPSPSAAQRALPQGLRSTRAVRAVLALMEADPSAARSGTEVVAALERRGVPANRVTVYRLLDRLAVAGLLDRHVDAQRVTRYTLAGSSRERWGVRFECAECHRQFRIPDGAAPLRAAMRRVLQTLAEAGHAELAADVSVRGRCAECAGTGAGETRG</sequence>
<organism evidence="2 3">
    <name type="scientific">Paracidovorax cattleyae</name>
    <dbReference type="NCBI Taxonomy" id="80868"/>
    <lineage>
        <taxon>Bacteria</taxon>
        <taxon>Pseudomonadati</taxon>
        <taxon>Pseudomonadota</taxon>
        <taxon>Betaproteobacteria</taxon>
        <taxon>Burkholderiales</taxon>
        <taxon>Comamonadaceae</taxon>
        <taxon>Paracidovorax</taxon>
    </lineage>
</organism>
<dbReference type="OrthoDB" id="8659436at2"/>
<feature type="compositionally biased region" description="Low complexity" evidence="1">
    <location>
        <begin position="1"/>
        <end position="23"/>
    </location>
</feature>
<evidence type="ECO:0000256" key="1">
    <source>
        <dbReference type="SAM" id="MobiDB-lite"/>
    </source>
</evidence>
<evidence type="ECO:0000313" key="3">
    <source>
        <dbReference type="Proteomes" id="UP000199317"/>
    </source>
</evidence>
<dbReference type="EMBL" id="FNJL01000007">
    <property type="protein sequence ID" value="SDP07228.1"/>
    <property type="molecule type" value="Genomic_DNA"/>
</dbReference>
<keyword evidence="3" id="KW-1185">Reference proteome</keyword>
<proteinExistence type="predicted"/>
<protein>
    <submittedName>
        <fullName evidence="2">Fur family transcriptional regulator, ferric uptake regulator</fullName>
    </submittedName>
</protein>